<dbReference type="AlphaFoldDB" id="A0A915KKK1"/>
<dbReference type="WBParaSite" id="nRc.2.0.1.t39366-RA">
    <property type="protein sequence ID" value="nRc.2.0.1.t39366-RA"/>
    <property type="gene ID" value="nRc.2.0.1.g39366"/>
</dbReference>
<organism evidence="1 2">
    <name type="scientific">Romanomermis culicivorax</name>
    <name type="common">Nematode worm</name>
    <dbReference type="NCBI Taxonomy" id="13658"/>
    <lineage>
        <taxon>Eukaryota</taxon>
        <taxon>Metazoa</taxon>
        <taxon>Ecdysozoa</taxon>
        <taxon>Nematoda</taxon>
        <taxon>Enoplea</taxon>
        <taxon>Dorylaimia</taxon>
        <taxon>Mermithida</taxon>
        <taxon>Mermithoidea</taxon>
        <taxon>Mermithidae</taxon>
        <taxon>Romanomermis</taxon>
    </lineage>
</organism>
<accession>A0A915KKK1</accession>
<keyword evidence="1" id="KW-1185">Reference proteome</keyword>
<protein>
    <submittedName>
        <fullName evidence="2">Uncharacterized protein</fullName>
    </submittedName>
</protein>
<name>A0A915KKK1_ROMCU</name>
<proteinExistence type="predicted"/>
<dbReference type="Proteomes" id="UP000887565">
    <property type="component" value="Unplaced"/>
</dbReference>
<evidence type="ECO:0000313" key="2">
    <source>
        <dbReference type="WBParaSite" id="nRc.2.0.1.t39366-RA"/>
    </source>
</evidence>
<reference evidence="2" key="1">
    <citation type="submission" date="2022-11" db="UniProtKB">
        <authorList>
            <consortium name="WormBaseParasite"/>
        </authorList>
    </citation>
    <scope>IDENTIFICATION</scope>
</reference>
<evidence type="ECO:0000313" key="1">
    <source>
        <dbReference type="Proteomes" id="UP000887565"/>
    </source>
</evidence>
<sequence>MELDSYEMDDDATIVGFDDNIDEYDISKFPLLILINKIDKRLSNLINEIDKQGVTNKVFFFEIVTKHHQVLEGNDLAFVFVHCSLEYRFNAHWQSEISYALLDLVRNL</sequence>